<comment type="caution">
    <text evidence="1">The sequence shown here is derived from an EMBL/GenBank/DDBJ whole genome shotgun (WGS) entry which is preliminary data.</text>
</comment>
<accession>A0A3R9S8C2</accession>
<name>A0A3R9S8C2_ACIPI</name>
<evidence type="ECO:0000313" key="1">
    <source>
        <dbReference type="EMBL" id="RSO63634.1"/>
    </source>
</evidence>
<sequence length="67" mass="7892">MQDWGNYLLGEYKSSDIGINNCKLKAGCFYSEHNHETAERKYKIRHMPIVLHHKPQDKSGRNAKIYK</sequence>
<dbReference type="AlphaFoldDB" id="A0A3R9S8C2"/>
<gene>
    <name evidence="1" type="ORF">EA752_01365</name>
</gene>
<proteinExistence type="predicted"/>
<reference evidence="1 2" key="1">
    <citation type="submission" date="2018-10" db="EMBL/GenBank/DDBJ databases">
        <title>GWAS and RNA-Seq identify cryptic mechanisms of antimicrobial resistance in Acinetobacter baumannii.</title>
        <authorList>
            <person name="Sahl J.W."/>
        </authorList>
    </citation>
    <scope>NUCLEOTIDE SEQUENCE [LARGE SCALE GENOMIC DNA]</scope>
    <source>
        <strain evidence="1 2">TG41884</strain>
    </source>
</reference>
<dbReference type="Proteomes" id="UP000271320">
    <property type="component" value="Unassembled WGS sequence"/>
</dbReference>
<organism evidence="1 2">
    <name type="scientific">Acinetobacter pittii</name>
    <name type="common">Acinetobacter genomosp. 3</name>
    <dbReference type="NCBI Taxonomy" id="48296"/>
    <lineage>
        <taxon>Bacteria</taxon>
        <taxon>Pseudomonadati</taxon>
        <taxon>Pseudomonadota</taxon>
        <taxon>Gammaproteobacteria</taxon>
        <taxon>Moraxellales</taxon>
        <taxon>Moraxellaceae</taxon>
        <taxon>Acinetobacter</taxon>
        <taxon>Acinetobacter calcoaceticus/baumannii complex</taxon>
    </lineage>
</organism>
<evidence type="ECO:0000313" key="2">
    <source>
        <dbReference type="Proteomes" id="UP000271320"/>
    </source>
</evidence>
<protein>
    <submittedName>
        <fullName evidence="1">Uncharacterized protein</fullName>
    </submittedName>
</protein>
<dbReference type="EMBL" id="RFEW01000001">
    <property type="protein sequence ID" value="RSO63634.1"/>
    <property type="molecule type" value="Genomic_DNA"/>
</dbReference>